<comment type="subunit">
    <text evidence="10">Heterotetramer of TRAP-alpha, TRAP-beta, TRAP-delta and TRAP-gamma. Interacts with palmitoylated calnexin (CALX), the interaction is required for efficient folding of glycosylated proteins.</text>
</comment>
<comment type="caution">
    <text evidence="14">The sequence shown here is derived from an EMBL/GenBank/DDBJ whole genome shotgun (WGS) entry which is preliminary data.</text>
</comment>
<evidence type="ECO:0000256" key="6">
    <source>
        <dbReference type="ARBA" id="ARBA00022824"/>
    </source>
</evidence>
<evidence type="ECO:0000256" key="3">
    <source>
        <dbReference type="ARBA" id="ARBA00020280"/>
    </source>
</evidence>
<feature type="region of interest" description="Disordered" evidence="12">
    <location>
        <begin position="182"/>
        <end position="207"/>
    </location>
</feature>
<dbReference type="OrthoDB" id="1926781at2759"/>
<dbReference type="AlphaFoldDB" id="A0A8T1M2D0"/>
<evidence type="ECO:0000256" key="11">
    <source>
        <dbReference type="ARBA" id="ARBA00031071"/>
    </source>
</evidence>
<dbReference type="PANTHER" id="PTHR12924:SF0">
    <property type="entry name" value="TRANSLOCON-ASSOCIATED PROTEIN SUBUNIT ALPHA"/>
    <property type="match status" value="1"/>
</dbReference>
<organism evidence="14 15">
    <name type="scientific">Clonorchis sinensis</name>
    <name type="common">Chinese liver fluke</name>
    <dbReference type="NCBI Taxonomy" id="79923"/>
    <lineage>
        <taxon>Eukaryota</taxon>
        <taxon>Metazoa</taxon>
        <taxon>Spiralia</taxon>
        <taxon>Lophotrochozoa</taxon>
        <taxon>Platyhelminthes</taxon>
        <taxon>Trematoda</taxon>
        <taxon>Digenea</taxon>
        <taxon>Opisthorchiida</taxon>
        <taxon>Opisthorchiata</taxon>
        <taxon>Opisthorchiidae</taxon>
        <taxon>Clonorchis</taxon>
    </lineage>
</organism>
<dbReference type="Pfam" id="PF03896">
    <property type="entry name" value="TRAP_alpha"/>
    <property type="match status" value="1"/>
</dbReference>
<keyword evidence="15" id="KW-1185">Reference proteome</keyword>
<keyword evidence="7 13" id="KW-1133">Transmembrane helix</keyword>
<feature type="transmembrane region" description="Helical" evidence="13">
    <location>
        <begin position="349"/>
        <end position="371"/>
    </location>
</feature>
<dbReference type="InterPro" id="IPR005595">
    <property type="entry name" value="TRAP_alpha"/>
</dbReference>
<evidence type="ECO:0000256" key="9">
    <source>
        <dbReference type="ARBA" id="ARBA00025620"/>
    </source>
</evidence>
<dbReference type="EMBL" id="NIRI02000056">
    <property type="protein sequence ID" value="KAG5443118.1"/>
    <property type="molecule type" value="Genomic_DNA"/>
</dbReference>
<comment type="subcellular location">
    <subcellularLocation>
        <location evidence="1">Endoplasmic reticulum membrane</location>
        <topology evidence="1">Single-pass type I membrane protein</topology>
    </subcellularLocation>
</comment>
<gene>
    <name evidence="14" type="ORF">CSKR_110526</name>
</gene>
<dbReference type="Proteomes" id="UP000286415">
    <property type="component" value="Unassembled WGS sequence"/>
</dbReference>
<evidence type="ECO:0000313" key="14">
    <source>
        <dbReference type="EMBL" id="KAG5443118.1"/>
    </source>
</evidence>
<keyword evidence="6" id="KW-0256">Endoplasmic reticulum</keyword>
<dbReference type="PANTHER" id="PTHR12924">
    <property type="entry name" value="TRANSLOCON-ASSOCIATED PROTEIN, ALPHA SUBUNIT"/>
    <property type="match status" value="1"/>
</dbReference>
<reference evidence="14 15" key="2">
    <citation type="journal article" date="2021" name="Genomics">
        <title>High-quality reference genome for Clonorchis sinensis.</title>
        <authorList>
            <person name="Young N.D."/>
            <person name="Stroehlein A.J."/>
            <person name="Kinkar L."/>
            <person name="Wang T."/>
            <person name="Sohn W.M."/>
            <person name="Chang B.C.H."/>
            <person name="Kaur P."/>
            <person name="Weisz D."/>
            <person name="Dudchenko O."/>
            <person name="Aiden E.L."/>
            <person name="Korhonen P.K."/>
            <person name="Gasser R.B."/>
        </authorList>
    </citation>
    <scope>NUCLEOTIDE SEQUENCE [LARGE SCALE GENOMIC DNA]</scope>
    <source>
        <strain evidence="14">Cs-k2</strain>
    </source>
</reference>
<comment type="similarity">
    <text evidence="2">Belongs to the TRAP-alpha family.</text>
</comment>
<name>A0A8T1M2D0_CLOSI</name>
<sequence>MLEESQTPKSLLKSNVFWSTLSIHIKKAFVECRLSDKWEQFSSFKGASPGATALLSLHPLGGRWRWNSKVSSRPQKQNIDLKAHLESANVLTGSSVVQTRALPLDFPCLGLGNLAVSQPSCNLRVAWQLGTERVLQPNDFVHFLFGRPNKVSRNKNNTPSCYFQCRSNIVLGQFSVLAQDASVSNEDDEREISPPSTGSTEIDPTKGSPHIQAVLTLTNPPYGLYTEQRDISFPANKRSSLVAALINTHEGTTLPRFTLDLLEGSLHYPGYYSYHIQNFTRVRLQNTLEPGQEGSLSYSFKPAAELAGRSFDLCVRVYYHDENGIYYVHPLFNQTVNLYEVEEGIDTELLFLGVLVVAVGIVVLVGIWHWCSSKAARRLTHHKVAKVDETNGDKAMENEYMAILDGKKITKTERAAQGLTRRHGKR</sequence>
<dbReference type="GO" id="GO:0005789">
    <property type="term" value="C:endoplasmic reticulum membrane"/>
    <property type="evidence" value="ECO:0007669"/>
    <property type="project" value="UniProtKB-SubCell"/>
</dbReference>
<evidence type="ECO:0000313" key="15">
    <source>
        <dbReference type="Proteomes" id="UP000286415"/>
    </source>
</evidence>
<evidence type="ECO:0000256" key="4">
    <source>
        <dbReference type="ARBA" id="ARBA00022692"/>
    </source>
</evidence>
<accession>A0A8T1M2D0</accession>
<evidence type="ECO:0000256" key="8">
    <source>
        <dbReference type="ARBA" id="ARBA00023136"/>
    </source>
</evidence>
<evidence type="ECO:0000256" key="10">
    <source>
        <dbReference type="ARBA" id="ARBA00025854"/>
    </source>
</evidence>
<protein>
    <recommendedName>
        <fullName evidence="3">Translocon-associated protein subunit alpha</fullName>
    </recommendedName>
    <alternativeName>
        <fullName evidence="11">Signal sequence receptor subunit alpha</fullName>
    </alternativeName>
</protein>
<evidence type="ECO:0000256" key="5">
    <source>
        <dbReference type="ARBA" id="ARBA00022729"/>
    </source>
</evidence>
<evidence type="ECO:0000256" key="13">
    <source>
        <dbReference type="SAM" id="Phobius"/>
    </source>
</evidence>
<proteinExistence type="inferred from homology"/>
<keyword evidence="8 13" id="KW-0472">Membrane</keyword>
<evidence type="ECO:0000256" key="12">
    <source>
        <dbReference type="SAM" id="MobiDB-lite"/>
    </source>
</evidence>
<comment type="function">
    <text evidence="9">TRAP proteins are part of a complex whose function is to bind calcium to the ER membrane and thereby regulate the retention of ER resident proteins. May be involved in the recycling of the translocation apparatus after completion of the translocation process or may function as a membrane-bound chaperone facilitating folding of translocated proteins.</text>
</comment>
<keyword evidence="5" id="KW-0732">Signal</keyword>
<keyword evidence="4 13" id="KW-0812">Transmembrane</keyword>
<evidence type="ECO:0000256" key="2">
    <source>
        <dbReference type="ARBA" id="ARBA00006776"/>
    </source>
</evidence>
<evidence type="ECO:0000256" key="1">
    <source>
        <dbReference type="ARBA" id="ARBA00004115"/>
    </source>
</evidence>
<reference evidence="14 15" key="1">
    <citation type="journal article" date="2018" name="Biotechnol. Adv.">
        <title>Improved genomic resources and new bioinformatic workflow for the carcinogenic parasite Clonorchis sinensis: Biotechnological implications.</title>
        <authorList>
            <person name="Wang D."/>
            <person name="Korhonen P.K."/>
            <person name="Gasser R.B."/>
            <person name="Young N.D."/>
        </authorList>
    </citation>
    <scope>NUCLEOTIDE SEQUENCE [LARGE SCALE GENOMIC DNA]</scope>
    <source>
        <strain evidence="14">Cs-k2</strain>
    </source>
</reference>
<evidence type="ECO:0000256" key="7">
    <source>
        <dbReference type="ARBA" id="ARBA00022989"/>
    </source>
</evidence>